<evidence type="ECO:0000256" key="1">
    <source>
        <dbReference type="SAM" id="Phobius"/>
    </source>
</evidence>
<reference evidence="2" key="2">
    <citation type="submission" date="2023-01" db="EMBL/GenBank/DDBJ databases">
        <authorList>
            <person name="Sun Q."/>
            <person name="Evtushenko L."/>
        </authorList>
    </citation>
    <scope>NUCLEOTIDE SEQUENCE</scope>
    <source>
        <strain evidence="2">VKM Ac-1940</strain>
    </source>
</reference>
<evidence type="ECO:0000313" key="2">
    <source>
        <dbReference type="EMBL" id="GLJ96629.1"/>
    </source>
</evidence>
<sequence length="149" mass="15906">MVALSAAAEALCGRTPDLYAGPVTDSWGSIESWQAAFGHGTGLVLFLAYYVLLAVAMWKAFSKAGYAGILALIPVVNWFVQVKIAGFSAWLGLLALIPLVNVVFSIIVAIRIGRGFGHGALFSFVLLWLVAPIGYFVIGLGSDRYTRPV</sequence>
<dbReference type="EMBL" id="BSER01000012">
    <property type="protein sequence ID" value="GLJ96629.1"/>
    <property type="molecule type" value="Genomic_DNA"/>
</dbReference>
<dbReference type="AlphaFoldDB" id="A0A9W6M6M7"/>
<dbReference type="Proteomes" id="UP001142291">
    <property type="component" value="Unassembled WGS sequence"/>
</dbReference>
<protein>
    <recommendedName>
        <fullName evidence="4">Signal peptidase I</fullName>
    </recommendedName>
</protein>
<feature type="transmembrane region" description="Helical" evidence="1">
    <location>
        <begin position="87"/>
        <end position="109"/>
    </location>
</feature>
<gene>
    <name evidence="2" type="ORF">GCM10017591_26920</name>
</gene>
<comment type="caution">
    <text evidence="2">The sequence shown here is derived from an EMBL/GenBank/DDBJ whole genome shotgun (WGS) entry which is preliminary data.</text>
</comment>
<reference evidence="2" key="1">
    <citation type="journal article" date="2014" name="Int. J. Syst. Evol. Microbiol.">
        <title>Complete genome sequence of Corynebacterium casei LMG S-19264T (=DSM 44701T), isolated from a smear-ripened cheese.</title>
        <authorList>
            <consortium name="US DOE Joint Genome Institute (JGI-PGF)"/>
            <person name="Walter F."/>
            <person name="Albersmeier A."/>
            <person name="Kalinowski J."/>
            <person name="Ruckert C."/>
        </authorList>
    </citation>
    <scope>NUCLEOTIDE SEQUENCE</scope>
    <source>
        <strain evidence="2">VKM Ac-1940</strain>
    </source>
</reference>
<proteinExistence type="predicted"/>
<dbReference type="Pfam" id="PF18936">
    <property type="entry name" value="DUF5684"/>
    <property type="match status" value="1"/>
</dbReference>
<feature type="transmembrane region" description="Helical" evidence="1">
    <location>
        <begin position="121"/>
        <end position="141"/>
    </location>
</feature>
<dbReference type="InterPro" id="IPR043739">
    <property type="entry name" value="DUF5684"/>
</dbReference>
<feature type="transmembrane region" description="Helical" evidence="1">
    <location>
        <begin position="64"/>
        <end position="81"/>
    </location>
</feature>
<name>A0A9W6M6M7_9MICO</name>
<keyword evidence="1" id="KW-1133">Transmembrane helix</keyword>
<organism evidence="2 3">
    <name type="scientific">Microbacterium dextranolyticum</name>
    <dbReference type="NCBI Taxonomy" id="36806"/>
    <lineage>
        <taxon>Bacteria</taxon>
        <taxon>Bacillati</taxon>
        <taxon>Actinomycetota</taxon>
        <taxon>Actinomycetes</taxon>
        <taxon>Micrococcales</taxon>
        <taxon>Microbacteriaceae</taxon>
        <taxon>Microbacterium</taxon>
    </lineage>
</organism>
<keyword evidence="1" id="KW-0472">Membrane</keyword>
<keyword evidence="1" id="KW-0812">Transmembrane</keyword>
<accession>A0A9W6M6M7</accession>
<keyword evidence="3" id="KW-1185">Reference proteome</keyword>
<evidence type="ECO:0008006" key="4">
    <source>
        <dbReference type="Google" id="ProtNLM"/>
    </source>
</evidence>
<feature type="transmembrane region" description="Helical" evidence="1">
    <location>
        <begin position="36"/>
        <end position="57"/>
    </location>
</feature>
<evidence type="ECO:0000313" key="3">
    <source>
        <dbReference type="Proteomes" id="UP001142291"/>
    </source>
</evidence>